<name>A0A5M8QZ49_9BACT</name>
<comment type="caution">
    <text evidence="1">The sequence shown here is derived from an EMBL/GenBank/DDBJ whole genome shotgun (WGS) entry which is preliminary data.</text>
</comment>
<dbReference type="Proteomes" id="UP000323994">
    <property type="component" value="Unassembled WGS sequence"/>
</dbReference>
<dbReference type="RefSeq" id="WP_139010425.1">
    <property type="nucleotide sequence ID" value="NZ_VBSN01000013.1"/>
</dbReference>
<keyword evidence="2" id="KW-1185">Reference proteome</keyword>
<dbReference type="EMBL" id="VBSN01000013">
    <property type="protein sequence ID" value="KAA6441507.1"/>
    <property type="molecule type" value="Genomic_DNA"/>
</dbReference>
<protein>
    <submittedName>
        <fullName evidence="1">DUF2851 family protein</fullName>
    </submittedName>
</protein>
<accession>A0A5M8QZ49</accession>
<reference evidence="1 2" key="1">
    <citation type="submission" date="2019-05" db="EMBL/GenBank/DDBJ databases">
        <authorList>
            <person name="Qu J.-H."/>
        </authorList>
    </citation>
    <scope>NUCLEOTIDE SEQUENCE [LARGE SCALE GENOMIC DNA]</scope>
    <source>
        <strain evidence="1 2">NS28</strain>
    </source>
</reference>
<dbReference type="OrthoDB" id="1005072at2"/>
<sequence>MNEDILSFIWRFQYFHAAGLKTDENAALSVIRTGYRNSHAGPDFSEACVMIDGIQWIGNIEIHIRSSDWYKHAHEKNKAYESVVLHVVWENDQPVIRQDGTLLPTLTMHGIVEQSVLDRYIRLQQQPEVIPCASMFPEVNPIIKTAMLDSVLAKRLHKKSEEVYELLTENRNDWEETAYQWIARHFGFKLNDDAFLNLVKNITGKIIRKSSIDILQTEALLFGCAGLIPEKSDDIYVKELQTEFRFLSAKYNLTGKVMHSHEWKFARLRPAGFPTVRLAQLAQLFTRKSSLFSQLISANTYAGLQSMFRLEQSVYWQEHYLFNKTAVSKVPFIGKDAVDLLIINAAVPLLVAYSRQRQKPELMETVMHLLTGIPAENNRITREWNKVGMRVTSAADSQALVEWYNHYCTSRKCLECSVGAALVRSA</sequence>
<evidence type="ECO:0000313" key="2">
    <source>
        <dbReference type="Proteomes" id="UP000323994"/>
    </source>
</evidence>
<dbReference type="Pfam" id="PF11013">
    <property type="entry name" value="DUF2851"/>
    <property type="match status" value="1"/>
</dbReference>
<organism evidence="1 2">
    <name type="scientific">Dyadobacter flavalbus</name>
    <dbReference type="NCBI Taxonomy" id="2579942"/>
    <lineage>
        <taxon>Bacteria</taxon>
        <taxon>Pseudomonadati</taxon>
        <taxon>Bacteroidota</taxon>
        <taxon>Cytophagia</taxon>
        <taxon>Cytophagales</taxon>
        <taxon>Spirosomataceae</taxon>
        <taxon>Dyadobacter</taxon>
    </lineage>
</organism>
<gene>
    <name evidence="1" type="ORF">FEM33_01890</name>
</gene>
<dbReference type="AlphaFoldDB" id="A0A5M8QZ49"/>
<dbReference type="InterPro" id="IPR021272">
    <property type="entry name" value="DUF2851"/>
</dbReference>
<proteinExistence type="predicted"/>
<evidence type="ECO:0000313" key="1">
    <source>
        <dbReference type="EMBL" id="KAA6441507.1"/>
    </source>
</evidence>